<evidence type="ECO:0000313" key="3">
    <source>
        <dbReference type="Proteomes" id="UP000054498"/>
    </source>
</evidence>
<dbReference type="STRING" id="145388.A0A0D2KFL0"/>
<sequence>MELCDRGSLQDAIDQGWLRSRHRPAASPARVAATALEVARGMRELHRAGVLHGDLQGDSVLLSSHGPGASVAGRGFVARVADFGFSRVTRYGEDLLQSNAYGVVGYTAPEVLQTAAAVSKAADVYSFGVLLWSMWTGSRPWAGMTSSAVIDAVARQRRSLVFPEDAPSEIADLGRACMRPDAGSRPSFGAAEAKLAAFLAGLHHNHFEDL</sequence>
<dbReference type="PANTHER" id="PTHR44329">
    <property type="entry name" value="SERINE/THREONINE-PROTEIN KINASE TNNI3K-RELATED"/>
    <property type="match status" value="1"/>
</dbReference>
<dbReference type="InterPro" id="IPR000719">
    <property type="entry name" value="Prot_kinase_dom"/>
</dbReference>
<dbReference type="PROSITE" id="PS50011">
    <property type="entry name" value="PROTEIN_KINASE_DOM"/>
    <property type="match status" value="1"/>
</dbReference>
<evidence type="ECO:0000259" key="1">
    <source>
        <dbReference type="PROSITE" id="PS50011"/>
    </source>
</evidence>
<dbReference type="InterPro" id="IPR011009">
    <property type="entry name" value="Kinase-like_dom_sf"/>
</dbReference>
<dbReference type="PANTHER" id="PTHR44329:SF214">
    <property type="entry name" value="PROTEIN KINASE DOMAIN-CONTAINING PROTEIN"/>
    <property type="match status" value="1"/>
</dbReference>
<dbReference type="InterPro" id="IPR051681">
    <property type="entry name" value="Ser/Thr_Kinases-Pseudokinases"/>
</dbReference>
<dbReference type="AlphaFoldDB" id="A0A0D2KFL0"/>
<proteinExistence type="predicted"/>
<keyword evidence="3" id="KW-1185">Reference proteome</keyword>
<dbReference type="GO" id="GO:0005524">
    <property type="term" value="F:ATP binding"/>
    <property type="evidence" value="ECO:0007669"/>
    <property type="project" value="InterPro"/>
</dbReference>
<feature type="domain" description="Protein kinase" evidence="1">
    <location>
        <begin position="1"/>
        <end position="199"/>
    </location>
</feature>
<reference evidence="2 3" key="1">
    <citation type="journal article" date="2013" name="BMC Genomics">
        <title>Reconstruction of the lipid metabolism for the microalga Monoraphidium neglectum from its genome sequence reveals characteristics suitable for biofuel production.</title>
        <authorList>
            <person name="Bogen C."/>
            <person name="Al-Dilaimi A."/>
            <person name="Albersmeier A."/>
            <person name="Wichmann J."/>
            <person name="Grundmann M."/>
            <person name="Rupp O."/>
            <person name="Lauersen K.J."/>
            <person name="Blifernez-Klassen O."/>
            <person name="Kalinowski J."/>
            <person name="Goesmann A."/>
            <person name="Mussgnug J.H."/>
            <person name="Kruse O."/>
        </authorList>
    </citation>
    <scope>NUCLEOTIDE SEQUENCE [LARGE SCALE GENOMIC DNA]</scope>
    <source>
        <strain evidence="2 3">SAG 48.87</strain>
    </source>
</reference>
<keyword evidence="2" id="KW-0418">Kinase</keyword>
<keyword evidence="2" id="KW-0808">Transferase</keyword>
<dbReference type="KEGG" id="mng:MNEG_13303"/>
<dbReference type="Gene3D" id="1.10.510.10">
    <property type="entry name" value="Transferase(Phosphotransferase) domain 1"/>
    <property type="match status" value="1"/>
</dbReference>
<dbReference type="EMBL" id="KK103963">
    <property type="protein sequence ID" value="KIY94658.1"/>
    <property type="molecule type" value="Genomic_DNA"/>
</dbReference>
<organism evidence="2 3">
    <name type="scientific">Monoraphidium neglectum</name>
    <dbReference type="NCBI Taxonomy" id="145388"/>
    <lineage>
        <taxon>Eukaryota</taxon>
        <taxon>Viridiplantae</taxon>
        <taxon>Chlorophyta</taxon>
        <taxon>core chlorophytes</taxon>
        <taxon>Chlorophyceae</taxon>
        <taxon>CS clade</taxon>
        <taxon>Sphaeropleales</taxon>
        <taxon>Selenastraceae</taxon>
        <taxon>Monoraphidium</taxon>
    </lineage>
</organism>
<dbReference type="SUPFAM" id="SSF56112">
    <property type="entry name" value="Protein kinase-like (PK-like)"/>
    <property type="match status" value="1"/>
</dbReference>
<dbReference type="InterPro" id="IPR001245">
    <property type="entry name" value="Ser-Thr/Tyr_kinase_cat_dom"/>
</dbReference>
<dbReference type="Pfam" id="PF07714">
    <property type="entry name" value="PK_Tyr_Ser-Thr"/>
    <property type="match status" value="1"/>
</dbReference>
<dbReference type="GeneID" id="25730752"/>
<dbReference type="RefSeq" id="XP_013893678.1">
    <property type="nucleotide sequence ID" value="XM_014038224.1"/>
</dbReference>
<dbReference type="GO" id="GO:0004674">
    <property type="term" value="F:protein serine/threonine kinase activity"/>
    <property type="evidence" value="ECO:0007669"/>
    <property type="project" value="TreeGrafter"/>
</dbReference>
<accession>A0A0D2KFL0</accession>
<gene>
    <name evidence="2" type="ORF">MNEG_13303</name>
</gene>
<dbReference type="OrthoDB" id="544619at2759"/>
<dbReference type="Proteomes" id="UP000054498">
    <property type="component" value="Unassembled WGS sequence"/>
</dbReference>
<protein>
    <submittedName>
        <fullName evidence="2">Mitogen-activated protein kinase kinase kinase 9</fullName>
    </submittedName>
</protein>
<name>A0A0D2KFL0_9CHLO</name>
<evidence type="ECO:0000313" key="2">
    <source>
        <dbReference type="EMBL" id="KIY94658.1"/>
    </source>
</evidence>